<dbReference type="EMBL" id="DROD01000394">
    <property type="protein sequence ID" value="HHJ52672.1"/>
    <property type="molecule type" value="Genomic_DNA"/>
</dbReference>
<protein>
    <submittedName>
        <fullName evidence="2">Zinc metallopeptidase</fullName>
    </submittedName>
</protein>
<keyword evidence="1" id="KW-0472">Membrane</keyword>
<evidence type="ECO:0000313" key="2">
    <source>
        <dbReference type="EMBL" id="HHJ52672.1"/>
    </source>
</evidence>
<gene>
    <name evidence="2" type="ORF">ENJ89_05715</name>
</gene>
<dbReference type="PANTHER" id="PTHR36434">
    <property type="entry name" value="MEMBRANE PROTEASE YUGP-RELATED"/>
    <property type="match status" value="1"/>
</dbReference>
<dbReference type="PANTHER" id="PTHR36434:SF1">
    <property type="entry name" value="MEMBRANE PROTEASE YUGP-RELATED"/>
    <property type="match status" value="1"/>
</dbReference>
<accession>A0A7V5PP40</accession>
<reference evidence="2" key="1">
    <citation type="journal article" date="2020" name="mSystems">
        <title>Genome- and Community-Level Interaction Insights into Carbon Utilization and Element Cycling Functions of Hydrothermarchaeota in Hydrothermal Sediment.</title>
        <authorList>
            <person name="Zhou Z."/>
            <person name="Liu Y."/>
            <person name="Xu W."/>
            <person name="Pan J."/>
            <person name="Luo Z.H."/>
            <person name="Li M."/>
        </authorList>
    </citation>
    <scope>NUCLEOTIDE SEQUENCE [LARGE SCALE GENOMIC DNA]</scope>
    <source>
        <strain evidence="2">HyVt-527</strain>
    </source>
</reference>
<dbReference type="Pfam" id="PF04298">
    <property type="entry name" value="Zn_peptidase_2"/>
    <property type="match status" value="1"/>
</dbReference>
<keyword evidence="1" id="KW-1133">Transmembrane helix</keyword>
<keyword evidence="1" id="KW-0812">Transmembrane</keyword>
<feature type="transmembrane region" description="Helical" evidence="1">
    <location>
        <begin position="6"/>
        <end position="23"/>
    </location>
</feature>
<feature type="transmembrane region" description="Helical" evidence="1">
    <location>
        <begin position="198"/>
        <end position="222"/>
    </location>
</feature>
<feature type="transmembrane region" description="Helical" evidence="1">
    <location>
        <begin position="149"/>
        <end position="169"/>
    </location>
</feature>
<name>A0A7V5PP40_CALAY</name>
<dbReference type="Proteomes" id="UP000886124">
    <property type="component" value="Unassembled WGS sequence"/>
</dbReference>
<proteinExistence type="predicted"/>
<dbReference type="InterPro" id="IPR007395">
    <property type="entry name" value="Zn_peptidase_2"/>
</dbReference>
<organism evidence="2">
    <name type="scientific">Caldithrix abyssi</name>
    <dbReference type="NCBI Taxonomy" id="187145"/>
    <lineage>
        <taxon>Bacteria</taxon>
        <taxon>Pseudomonadati</taxon>
        <taxon>Calditrichota</taxon>
        <taxon>Calditrichia</taxon>
        <taxon>Calditrichales</taxon>
        <taxon>Calditrichaceae</taxon>
        <taxon>Caldithrix</taxon>
    </lineage>
</organism>
<evidence type="ECO:0000256" key="1">
    <source>
        <dbReference type="SAM" id="Phobius"/>
    </source>
</evidence>
<sequence length="228" mass="24657">MPFFFFDPTMILLIPALILAGWAQMKVRATYRQFQQISSARGITGAMAAEAILRSNGIYDVEIEAVPGELTDHYDPRVKKLRLSQANYASDSLAAVAVAAHESGHALQHAGAYVPLELRHAILPVTNFASMAAFPIFLIGFLFNASFLIQLGIIFFSGVVLFHVVTLPVEFNASSRAIAQLQALGILSPTELSAARKVLNAAALTYVAAATMALLELVRLLILSSNRD</sequence>
<dbReference type="AlphaFoldDB" id="A0A7V5PP40"/>
<comment type="caution">
    <text evidence="2">The sequence shown here is derived from an EMBL/GenBank/DDBJ whole genome shotgun (WGS) entry which is preliminary data.</text>
</comment>
<feature type="transmembrane region" description="Helical" evidence="1">
    <location>
        <begin position="121"/>
        <end position="143"/>
    </location>
</feature>